<dbReference type="Proteomes" id="UP000053424">
    <property type="component" value="Unassembled WGS sequence"/>
</dbReference>
<protein>
    <recommendedName>
        <fullName evidence="3">F-box domain-containing protein</fullName>
    </recommendedName>
</protein>
<evidence type="ECO:0008006" key="3">
    <source>
        <dbReference type="Google" id="ProtNLM"/>
    </source>
</evidence>
<name>A0A0C3BTA6_HEBCY</name>
<dbReference type="AlphaFoldDB" id="A0A0C3BTA6"/>
<accession>A0A0C3BTA6</accession>
<reference evidence="2" key="2">
    <citation type="submission" date="2015-01" db="EMBL/GenBank/DDBJ databases">
        <title>Evolutionary Origins and Diversification of the Mycorrhizal Mutualists.</title>
        <authorList>
            <consortium name="DOE Joint Genome Institute"/>
            <consortium name="Mycorrhizal Genomics Consortium"/>
            <person name="Kohler A."/>
            <person name="Kuo A."/>
            <person name="Nagy L.G."/>
            <person name="Floudas D."/>
            <person name="Copeland A."/>
            <person name="Barry K.W."/>
            <person name="Cichocki N."/>
            <person name="Veneault-Fourrey C."/>
            <person name="LaButti K."/>
            <person name="Lindquist E.A."/>
            <person name="Lipzen A."/>
            <person name="Lundell T."/>
            <person name="Morin E."/>
            <person name="Murat C."/>
            <person name="Riley R."/>
            <person name="Ohm R."/>
            <person name="Sun H."/>
            <person name="Tunlid A."/>
            <person name="Henrissat B."/>
            <person name="Grigoriev I.V."/>
            <person name="Hibbett D.S."/>
            <person name="Martin F."/>
        </authorList>
    </citation>
    <scope>NUCLEOTIDE SEQUENCE [LARGE SCALE GENOMIC DNA]</scope>
    <source>
        <strain evidence="2">h7</strain>
    </source>
</reference>
<gene>
    <name evidence="1" type="ORF">M413DRAFT_14612</name>
</gene>
<keyword evidence="2" id="KW-1185">Reference proteome</keyword>
<reference evidence="1 2" key="1">
    <citation type="submission" date="2014-04" db="EMBL/GenBank/DDBJ databases">
        <authorList>
            <consortium name="DOE Joint Genome Institute"/>
            <person name="Kuo A."/>
            <person name="Gay G."/>
            <person name="Dore J."/>
            <person name="Kohler A."/>
            <person name="Nagy L.G."/>
            <person name="Floudas D."/>
            <person name="Copeland A."/>
            <person name="Barry K.W."/>
            <person name="Cichocki N."/>
            <person name="Veneault-Fourrey C."/>
            <person name="LaButti K."/>
            <person name="Lindquist E.A."/>
            <person name="Lipzen A."/>
            <person name="Lundell T."/>
            <person name="Morin E."/>
            <person name="Murat C."/>
            <person name="Sun H."/>
            <person name="Tunlid A."/>
            <person name="Henrissat B."/>
            <person name="Grigoriev I.V."/>
            <person name="Hibbett D.S."/>
            <person name="Martin F."/>
            <person name="Nordberg H.P."/>
            <person name="Cantor M.N."/>
            <person name="Hua S.X."/>
        </authorList>
    </citation>
    <scope>NUCLEOTIDE SEQUENCE [LARGE SCALE GENOMIC DNA]</scope>
    <source>
        <strain evidence="2">h7</strain>
    </source>
</reference>
<dbReference type="OrthoDB" id="2981824at2759"/>
<evidence type="ECO:0000313" key="1">
    <source>
        <dbReference type="EMBL" id="KIM35314.1"/>
    </source>
</evidence>
<dbReference type="Gene3D" id="3.80.10.10">
    <property type="entry name" value="Ribonuclease Inhibitor"/>
    <property type="match status" value="1"/>
</dbReference>
<sequence length="475" mass="54011">MSDGVTPHPDDPSCACNVCGRLKDIEDQLRTAQALVVTLLRTRQLVAAQIGATHNQDLFRRVPNEVLSHIFEECGIAWSTPRLWTSIDIWLGNNSTLLNSTLDLVEEWLEWSGQLPLTIRVTATSMNASALQMIKMEMVIDIINNYAHRWQDLQLMVPLCLLQQIRSDSQGRSILRNLSIACSERPVQQFSFDPQNARLSPTVIRIKHWLRFVDIEWDNVTHVEVNFPLDECLEMLRRAPKILDCKLTTVFVDRSPAYPFPDHPIVHPNLKSLSIYTFQSPSPQLFHHLSLPSLRELRYNCGPKMSHDEEFVDFLVRSSSNLHILYLEAYDLQDSALTDILRTTTALTDLGLKSYGTVHHNLFQLLATSSLVAANDSNPFLPNLRRFNYRCFLIRSWDFLPKIFGPPSEIGKPHRRPLSMASVSSPQSSSVNPNIDEVTILQILELLHQGIQLEMSCKGEDILKASLKAHRLLPA</sequence>
<dbReference type="HOGENOM" id="CLU_018544_14_1_1"/>
<dbReference type="InterPro" id="IPR032675">
    <property type="entry name" value="LRR_dom_sf"/>
</dbReference>
<dbReference type="EMBL" id="KN831823">
    <property type="protein sequence ID" value="KIM35314.1"/>
    <property type="molecule type" value="Genomic_DNA"/>
</dbReference>
<organism evidence="1 2">
    <name type="scientific">Hebeloma cylindrosporum</name>
    <dbReference type="NCBI Taxonomy" id="76867"/>
    <lineage>
        <taxon>Eukaryota</taxon>
        <taxon>Fungi</taxon>
        <taxon>Dikarya</taxon>
        <taxon>Basidiomycota</taxon>
        <taxon>Agaricomycotina</taxon>
        <taxon>Agaricomycetes</taxon>
        <taxon>Agaricomycetidae</taxon>
        <taxon>Agaricales</taxon>
        <taxon>Agaricineae</taxon>
        <taxon>Hymenogastraceae</taxon>
        <taxon>Hebeloma</taxon>
    </lineage>
</organism>
<evidence type="ECO:0000313" key="2">
    <source>
        <dbReference type="Proteomes" id="UP000053424"/>
    </source>
</evidence>
<proteinExistence type="predicted"/>